<dbReference type="AlphaFoldDB" id="A0A376BTH0"/>
<dbReference type="EMBL" id="UFSO01000003">
    <property type="protein sequence ID" value="SSY80075.1"/>
    <property type="molecule type" value="Genomic_DNA"/>
</dbReference>
<dbReference type="PANTHER" id="PTHR37319:SF1">
    <property type="entry name" value="TRANSPOSASE TN5 DIMERISATION DOMAIN-CONTAINING PROTEIN"/>
    <property type="match status" value="1"/>
</dbReference>
<reference evidence="2 3" key="1">
    <citation type="submission" date="2018-06" db="EMBL/GenBank/DDBJ databases">
        <authorList>
            <consortium name="Pathogen Informatics"/>
            <person name="Doyle S."/>
        </authorList>
    </citation>
    <scope>NUCLEOTIDE SEQUENCE [LARGE SCALE GENOMIC DNA]</scope>
    <source>
        <strain evidence="2 3">NCTC10283</strain>
    </source>
</reference>
<dbReference type="SUPFAM" id="SSF53098">
    <property type="entry name" value="Ribonuclease H-like"/>
    <property type="match status" value="1"/>
</dbReference>
<protein>
    <submittedName>
        <fullName evidence="2">Flagellar biosynthesis regulator FlhF</fullName>
    </submittedName>
</protein>
<dbReference type="GO" id="GO:0003677">
    <property type="term" value="F:DNA binding"/>
    <property type="evidence" value="ECO:0007669"/>
    <property type="project" value="InterPro"/>
</dbReference>
<dbReference type="GO" id="GO:0006313">
    <property type="term" value="P:DNA transposition"/>
    <property type="evidence" value="ECO:0007669"/>
    <property type="project" value="InterPro"/>
</dbReference>
<dbReference type="GO" id="GO:0004803">
    <property type="term" value="F:transposase activity"/>
    <property type="evidence" value="ECO:0007669"/>
    <property type="project" value="InterPro"/>
</dbReference>
<dbReference type="RefSeq" id="WP_115723672.1">
    <property type="nucleotide sequence ID" value="NZ_CP091519.2"/>
</dbReference>
<dbReference type="InterPro" id="IPR002559">
    <property type="entry name" value="Transposase_11"/>
</dbReference>
<dbReference type="OrthoDB" id="6670941at2"/>
<dbReference type="InterPro" id="IPR047768">
    <property type="entry name" value="Tn5p-like"/>
</dbReference>
<dbReference type="PANTHER" id="PTHR37319">
    <property type="entry name" value="TRANSPOSASE"/>
    <property type="match status" value="1"/>
</dbReference>
<evidence type="ECO:0000313" key="2">
    <source>
        <dbReference type="EMBL" id="SSY80075.1"/>
    </source>
</evidence>
<dbReference type="Gene3D" id="3.90.350.10">
    <property type="entry name" value="Transposase Inhibitor Protein From Tn5, Chain A, domain 1"/>
    <property type="match status" value="1"/>
</dbReference>
<feature type="domain" description="Transposase IS4-like" evidence="1">
    <location>
        <begin position="189"/>
        <end position="343"/>
    </location>
</feature>
<evidence type="ECO:0000313" key="3">
    <source>
        <dbReference type="Proteomes" id="UP000254209"/>
    </source>
</evidence>
<keyword evidence="3" id="KW-1185">Reference proteome</keyword>
<organism evidence="2 3">
    <name type="scientific">Alysiella crassa</name>
    <dbReference type="NCBI Taxonomy" id="153491"/>
    <lineage>
        <taxon>Bacteria</taxon>
        <taxon>Pseudomonadati</taxon>
        <taxon>Pseudomonadota</taxon>
        <taxon>Betaproteobacteria</taxon>
        <taxon>Neisseriales</taxon>
        <taxon>Neisseriaceae</taxon>
        <taxon>Alysiella</taxon>
    </lineage>
</organism>
<dbReference type="InterPro" id="IPR012337">
    <property type="entry name" value="RNaseH-like_sf"/>
</dbReference>
<sequence length="423" mass="48698">MNTDKRLNKRYLQLIQQHSVPAQITGATHKPYDKKTVKAYTEALSRFLNNDNVRISALSQAMTQSIKTVSEQSVKRYLLVAHDWSKISIKHKNKHDTYAVSNKHNNIGYELQSSLLISDTTGLPIAPVAQNLHTAERVYSSYDEHLSKQETHLDELSKRINWIKEQGFHSAKQQIINIIDREGDSFYHLSQWATQGHLFLVRIRQNTGLLHRDVQSNAQTLARTLPYRFFKDIDYKGQKAQLYVAQINVILKRKVYAKNQAAQKAEPVAVKLVCAKVVCNGQSIEPWYLLTNADITAEEATQFYSYRWQIESHFKLLKSSGHHIEDWQQESGEAFFKRLLIVAQSCLNVWHLMRDDSPETREYCLFLMRLSGKATRRQSPITAPALLLGYLKLLAAKELLDEMTPDEIRAAVAQFTQKTKLCR</sequence>
<proteinExistence type="predicted"/>
<keyword evidence="2" id="KW-0969">Cilium</keyword>
<name>A0A376BTH0_9NEIS</name>
<dbReference type="Proteomes" id="UP000254209">
    <property type="component" value="Unassembled WGS sequence"/>
</dbReference>
<dbReference type="Pfam" id="PF01609">
    <property type="entry name" value="DDE_Tnp_1"/>
    <property type="match status" value="1"/>
</dbReference>
<keyword evidence="2" id="KW-0282">Flagellum</keyword>
<accession>A0A376BTH0</accession>
<keyword evidence="2" id="KW-0966">Cell projection</keyword>
<evidence type="ECO:0000259" key="1">
    <source>
        <dbReference type="Pfam" id="PF01609"/>
    </source>
</evidence>
<gene>
    <name evidence="2" type="ORF">NCTC10283_01629</name>
</gene>